<comment type="caution">
    <text evidence="14">The sequence shown here is derived from an EMBL/GenBank/DDBJ whole genome shotgun (WGS) entry which is preliminary data.</text>
</comment>
<evidence type="ECO:0000256" key="3">
    <source>
        <dbReference type="ARBA" id="ARBA00022525"/>
    </source>
</evidence>
<dbReference type="SUPFAM" id="SSF51445">
    <property type="entry name" value="(Trans)glycosidases"/>
    <property type="match status" value="1"/>
</dbReference>
<dbReference type="EC" id="3.2.1.58" evidence="9"/>
<evidence type="ECO:0000256" key="9">
    <source>
        <dbReference type="ARBA" id="ARBA00038929"/>
    </source>
</evidence>
<evidence type="ECO:0000256" key="8">
    <source>
        <dbReference type="ARBA" id="ARBA00036824"/>
    </source>
</evidence>
<dbReference type="PANTHER" id="PTHR31297:SF1">
    <property type="entry name" value="GLUCAN 1,3-BETA-GLUCOSIDASE I_II-RELATED"/>
    <property type="match status" value="1"/>
</dbReference>
<proteinExistence type="inferred from homology"/>
<dbReference type="STRING" id="1097556.R4X9S4"/>
<dbReference type="AlphaFoldDB" id="R4X9S4"/>
<dbReference type="OrthoDB" id="1887033at2759"/>
<evidence type="ECO:0000256" key="1">
    <source>
        <dbReference type="ARBA" id="ARBA00004613"/>
    </source>
</evidence>
<dbReference type="GO" id="GO:0005576">
    <property type="term" value="C:extracellular region"/>
    <property type="evidence" value="ECO:0007669"/>
    <property type="project" value="UniProtKB-SubCell"/>
</dbReference>
<dbReference type="VEuPathDB" id="FungiDB:TAPDE_000661"/>
<dbReference type="GO" id="GO:0071555">
    <property type="term" value="P:cell wall organization"/>
    <property type="evidence" value="ECO:0007669"/>
    <property type="project" value="UniProtKB-KW"/>
</dbReference>
<evidence type="ECO:0000313" key="14">
    <source>
        <dbReference type="EMBL" id="CCG80989.1"/>
    </source>
</evidence>
<evidence type="ECO:0000256" key="12">
    <source>
        <dbReference type="SAM" id="SignalP"/>
    </source>
</evidence>
<evidence type="ECO:0000256" key="5">
    <source>
        <dbReference type="ARBA" id="ARBA00022801"/>
    </source>
</evidence>
<accession>R4X9S4</accession>
<name>R4X9S4_TAPDE</name>
<organism evidence="14 15">
    <name type="scientific">Taphrina deformans (strain PYCC 5710 / ATCC 11124 / CBS 356.35 / IMI 108563 / JCM 9778 / NBRC 8474)</name>
    <name type="common">Peach leaf curl fungus</name>
    <name type="synonym">Lalaria deformans</name>
    <dbReference type="NCBI Taxonomy" id="1097556"/>
    <lineage>
        <taxon>Eukaryota</taxon>
        <taxon>Fungi</taxon>
        <taxon>Dikarya</taxon>
        <taxon>Ascomycota</taxon>
        <taxon>Taphrinomycotina</taxon>
        <taxon>Taphrinomycetes</taxon>
        <taxon>Taphrinales</taxon>
        <taxon>Taphrinaceae</taxon>
        <taxon>Taphrina</taxon>
    </lineage>
</organism>
<dbReference type="InterPro" id="IPR050386">
    <property type="entry name" value="Glycosyl_hydrolase_5"/>
</dbReference>
<evidence type="ECO:0000259" key="13">
    <source>
        <dbReference type="Pfam" id="PF00150"/>
    </source>
</evidence>
<feature type="chain" id="PRO_5004373162" description="glucan 1,3-beta-glucosidase" evidence="12">
    <location>
        <begin position="22"/>
        <end position="443"/>
    </location>
</feature>
<dbReference type="GO" id="GO:0004338">
    <property type="term" value="F:glucan exo-1,3-beta-glucosidase activity"/>
    <property type="evidence" value="ECO:0007669"/>
    <property type="project" value="UniProtKB-EC"/>
</dbReference>
<dbReference type="GO" id="GO:0009986">
    <property type="term" value="C:cell surface"/>
    <property type="evidence" value="ECO:0007669"/>
    <property type="project" value="TreeGrafter"/>
</dbReference>
<feature type="domain" description="Glycoside hydrolase family 5" evidence="13">
    <location>
        <begin position="145"/>
        <end position="403"/>
    </location>
</feature>
<keyword evidence="7" id="KW-0961">Cell wall biogenesis/degradation</keyword>
<evidence type="ECO:0000256" key="6">
    <source>
        <dbReference type="ARBA" id="ARBA00023295"/>
    </source>
</evidence>
<dbReference type="InterPro" id="IPR001547">
    <property type="entry name" value="Glyco_hydro_5"/>
</dbReference>
<evidence type="ECO:0000256" key="10">
    <source>
        <dbReference type="RuleBase" id="RU361153"/>
    </source>
</evidence>
<evidence type="ECO:0000256" key="2">
    <source>
        <dbReference type="ARBA" id="ARBA00005641"/>
    </source>
</evidence>
<comment type="similarity">
    <text evidence="2 10">Belongs to the glycosyl hydrolase 5 (cellulase A) family.</text>
</comment>
<comment type="subcellular location">
    <subcellularLocation>
        <location evidence="1">Secreted</location>
    </subcellularLocation>
</comment>
<feature type="signal peptide" evidence="12">
    <location>
        <begin position="1"/>
        <end position="21"/>
    </location>
</feature>
<sequence>MRLSIALTCARVLLTSSGVSAHAILAKRLFGLSFTDVATTSTVASTSIPHATPSTTPTTGATSTATTSVVPVTPSTKQKATENKFWQTFEARGVNLGNWLVLERWMDTAYYDDYSSAGTDEWTFCQTLGADRCAEVLAQYWDDWITESDISQVADLGYNLLRIPIGYWALVPTTSDEPYVYSSQLEQMERVMSYASTLGLHVVFDIHGLPGSQNGKEHSGHAGPIDWFSDTNQKRSLSVVTAAMNFIYASPYRSVIAALEIANEPNITTSSARSTYEKYLTSATKIVHSINASMPIMFHDGFQGADSWSKFTKNSKDNYVVDVHEYFTASTSNSISALSGACQLAATRSKSSSKTPVFVGEFSVSVGGVYFDTITWRKQFYETQVQQYSRKGMAGSAFWSIKAFETNSSTTQNNGWSVQALADAGGITSDTWSLSNALTCPSS</sequence>
<evidence type="ECO:0000256" key="4">
    <source>
        <dbReference type="ARBA" id="ARBA00022729"/>
    </source>
</evidence>
<dbReference type="EMBL" id="CAHR02000021">
    <property type="protein sequence ID" value="CCG80989.1"/>
    <property type="molecule type" value="Genomic_DNA"/>
</dbReference>
<feature type="region of interest" description="Disordered" evidence="11">
    <location>
        <begin position="47"/>
        <end position="66"/>
    </location>
</feature>
<keyword evidence="4 12" id="KW-0732">Signal</keyword>
<dbReference type="Proteomes" id="UP000013776">
    <property type="component" value="Unassembled WGS sequence"/>
</dbReference>
<protein>
    <recommendedName>
        <fullName evidence="9">glucan 1,3-beta-glucosidase</fullName>
        <ecNumber evidence="9">3.2.1.58</ecNumber>
    </recommendedName>
</protein>
<reference evidence="14 15" key="1">
    <citation type="journal article" date="2013" name="MBio">
        <title>Genome sequencing of the plant pathogen Taphrina deformans, the causal agent of peach leaf curl.</title>
        <authorList>
            <person name="Cisse O.H."/>
            <person name="Almeida J.M.G.C.F."/>
            <person name="Fonseca A."/>
            <person name="Kumar A.A."/>
            <person name="Salojaervi J."/>
            <person name="Overmyer K."/>
            <person name="Hauser P.M."/>
            <person name="Pagni M."/>
        </authorList>
    </citation>
    <scope>NUCLEOTIDE SEQUENCE [LARGE SCALE GENOMIC DNA]</scope>
    <source>
        <strain evidence="15">PYCC 5710 / ATCC 11124 / CBS 356.35 / IMI 108563 / JCM 9778 / NBRC 8474</strain>
    </source>
</reference>
<dbReference type="Gene3D" id="3.20.20.80">
    <property type="entry name" value="Glycosidases"/>
    <property type="match status" value="1"/>
</dbReference>
<dbReference type="eggNOG" id="ENOG502QPYU">
    <property type="taxonomic scope" value="Eukaryota"/>
</dbReference>
<keyword evidence="6 10" id="KW-0326">Glycosidase</keyword>
<dbReference type="PANTHER" id="PTHR31297">
    <property type="entry name" value="GLUCAN ENDO-1,6-BETA-GLUCOSIDASE B"/>
    <property type="match status" value="1"/>
</dbReference>
<gene>
    <name evidence="14" type="ORF">TAPDE_000661</name>
</gene>
<dbReference type="GO" id="GO:0009251">
    <property type="term" value="P:glucan catabolic process"/>
    <property type="evidence" value="ECO:0007669"/>
    <property type="project" value="TreeGrafter"/>
</dbReference>
<dbReference type="Pfam" id="PF00150">
    <property type="entry name" value="Cellulase"/>
    <property type="match status" value="1"/>
</dbReference>
<keyword evidence="15" id="KW-1185">Reference proteome</keyword>
<comment type="catalytic activity">
    <reaction evidence="8">
        <text>Successive hydrolysis of beta-D-glucose units from the non-reducing ends of (1-&gt;3)-beta-D-glucans, releasing alpha-glucose.</text>
        <dbReference type="EC" id="3.2.1.58"/>
    </reaction>
</comment>
<keyword evidence="5 10" id="KW-0378">Hydrolase</keyword>
<evidence type="ECO:0000256" key="7">
    <source>
        <dbReference type="ARBA" id="ARBA00023316"/>
    </source>
</evidence>
<keyword evidence="3" id="KW-0964">Secreted</keyword>
<evidence type="ECO:0000256" key="11">
    <source>
        <dbReference type="SAM" id="MobiDB-lite"/>
    </source>
</evidence>
<dbReference type="InterPro" id="IPR017853">
    <property type="entry name" value="GH"/>
</dbReference>
<evidence type="ECO:0000313" key="15">
    <source>
        <dbReference type="Proteomes" id="UP000013776"/>
    </source>
</evidence>